<dbReference type="EMBL" id="AZFX01000001">
    <property type="protein sequence ID" value="KRM13907.1"/>
    <property type="molecule type" value="Genomic_DNA"/>
</dbReference>
<name>A0A0R1WG77_9LACO</name>
<keyword evidence="2" id="KW-1185">Reference proteome</keyword>
<organism evidence="1 2">
    <name type="scientific">Lapidilactobacillus concavus DSM 17758</name>
    <dbReference type="NCBI Taxonomy" id="1423735"/>
    <lineage>
        <taxon>Bacteria</taxon>
        <taxon>Bacillati</taxon>
        <taxon>Bacillota</taxon>
        <taxon>Bacilli</taxon>
        <taxon>Lactobacillales</taxon>
        <taxon>Lactobacillaceae</taxon>
        <taxon>Lapidilactobacillus</taxon>
    </lineage>
</organism>
<keyword evidence="1" id="KW-0239">DNA-directed DNA polymerase</keyword>
<proteinExistence type="predicted"/>
<evidence type="ECO:0000313" key="1">
    <source>
        <dbReference type="EMBL" id="KRM13907.1"/>
    </source>
</evidence>
<dbReference type="AlphaFoldDB" id="A0A0R1WG77"/>
<dbReference type="PANTHER" id="PTHR11669">
    <property type="entry name" value="REPLICATION FACTOR C / DNA POLYMERASE III GAMMA-TAU SUBUNIT"/>
    <property type="match status" value="1"/>
</dbReference>
<dbReference type="Proteomes" id="UP000051315">
    <property type="component" value="Unassembled WGS sequence"/>
</dbReference>
<dbReference type="GO" id="GO:0006261">
    <property type="term" value="P:DNA-templated DNA replication"/>
    <property type="evidence" value="ECO:0007669"/>
    <property type="project" value="TreeGrafter"/>
</dbReference>
<dbReference type="RefSeq" id="WP_057822660.1">
    <property type="nucleotide sequence ID" value="NZ_AZFX01000001.1"/>
</dbReference>
<dbReference type="PANTHER" id="PTHR11669:SF8">
    <property type="entry name" value="DNA POLYMERASE III SUBUNIT DELTA"/>
    <property type="match status" value="1"/>
</dbReference>
<dbReference type="GO" id="GO:0003887">
    <property type="term" value="F:DNA-directed DNA polymerase activity"/>
    <property type="evidence" value="ECO:0007669"/>
    <property type="project" value="UniProtKB-KW"/>
</dbReference>
<gene>
    <name evidence="1" type="ORF">FC15_GL000010</name>
</gene>
<reference evidence="1 2" key="1">
    <citation type="journal article" date="2015" name="Genome Announc.">
        <title>Expanding the biotechnology potential of lactobacilli through comparative genomics of 213 strains and associated genera.</title>
        <authorList>
            <person name="Sun Z."/>
            <person name="Harris H.M."/>
            <person name="McCann A."/>
            <person name="Guo C."/>
            <person name="Argimon S."/>
            <person name="Zhang W."/>
            <person name="Yang X."/>
            <person name="Jeffery I.B."/>
            <person name="Cooney J.C."/>
            <person name="Kagawa T.F."/>
            <person name="Liu W."/>
            <person name="Song Y."/>
            <person name="Salvetti E."/>
            <person name="Wrobel A."/>
            <person name="Rasinkangas P."/>
            <person name="Parkhill J."/>
            <person name="Rea M.C."/>
            <person name="O'Sullivan O."/>
            <person name="Ritari J."/>
            <person name="Douillard F.P."/>
            <person name="Paul Ross R."/>
            <person name="Yang R."/>
            <person name="Briner A.E."/>
            <person name="Felis G.E."/>
            <person name="de Vos W.M."/>
            <person name="Barrangou R."/>
            <person name="Klaenhammer T.R."/>
            <person name="Caufield P.W."/>
            <person name="Cui Y."/>
            <person name="Zhang H."/>
            <person name="O'Toole P.W."/>
        </authorList>
    </citation>
    <scope>NUCLEOTIDE SEQUENCE [LARGE SCALE GENOMIC DNA]</scope>
    <source>
        <strain evidence="1 2">DSM 17758</strain>
    </source>
</reference>
<dbReference type="InterPro" id="IPR027417">
    <property type="entry name" value="P-loop_NTPase"/>
</dbReference>
<keyword evidence="1" id="KW-0548">Nucleotidyltransferase</keyword>
<dbReference type="PATRIC" id="fig|1423735.3.peg.10"/>
<dbReference type="InterPro" id="IPR050238">
    <property type="entry name" value="DNA_Rep/Repair_Clamp_Loader"/>
</dbReference>
<keyword evidence="1" id="KW-0808">Transferase</keyword>
<comment type="caution">
    <text evidence="1">The sequence shown here is derived from an EMBL/GenBank/DDBJ whole genome shotgun (WGS) entry which is preliminary data.</text>
</comment>
<dbReference type="STRING" id="1423735.FC15_GL000010"/>
<accession>A0A0R1WG77</accession>
<sequence length="327" mass="37078">MKANLTELQNYFKTVIEHHELSHAYLFNGPANSGKTALTEWLAMRLFCENLQQGLPCGHCAECLRVKENNNPDYLVISSGTKTIGIDDIRHLKQELSKSGLESQHRIFVVKDADKMTIPAANSLLKFLEEPVSQVVIVLTTSRLGHILPTIQSRVQIINFQAPSLVKRQSEIQALGVSSEVSHILSETQLTVEELKNVVENSDFELLQQVFWRWLNQVFAGKMTAFPLVQMELLPNFKEPLLQQIFQSMLVDAFSDLLAVKSHLDRQLNWDQHLANYEQAETSLSMMQVAAELECVLQVRRQLEANVSFQNVLEQLTLQLIAVKEGN</sequence>
<dbReference type="SUPFAM" id="SSF52540">
    <property type="entry name" value="P-loop containing nucleoside triphosphate hydrolases"/>
    <property type="match status" value="1"/>
</dbReference>
<evidence type="ECO:0000313" key="2">
    <source>
        <dbReference type="Proteomes" id="UP000051315"/>
    </source>
</evidence>
<dbReference type="Gene3D" id="3.40.50.300">
    <property type="entry name" value="P-loop containing nucleotide triphosphate hydrolases"/>
    <property type="match status" value="1"/>
</dbReference>
<dbReference type="Pfam" id="PF13177">
    <property type="entry name" value="DNA_pol3_delta2"/>
    <property type="match status" value="1"/>
</dbReference>
<protein>
    <submittedName>
        <fullName evidence="1">DNA-directed DNA polymerase</fullName>
    </submittedName>
</protein>